<dbReference type="EMBL" id="AWTC01000006">
    <property type="protein sequence ID" value="EST12018.1"/>
    <property type="molecule type" value="Genomic_DNA"/>
</dbReference>
<sequence length="436" mass="49274">MKTSVLECIAKDYIQDSESVYHTWFLNNDDRLKAFRTIKKGLNDVIDDIESRTFGNDFKGSSLEAVVTAISEQKQVFEGAAHAFFWKPKLRIPDIYENPENQLAFGRFLADCLQAKNEEQIFNAIVNLDHLKIKGLGPAVANIIYFLHPTLYPPFNTAIVKGYNTLFKQKIKLGSWSSYLEMREGILAANECLHLSKDLGAIAGLLFEIGSNRLVIPENADEALIDEQQKRKKLMEKRHNQVLQDQLEDKTHSEIQSHLARLGQALGYKVWIAQNDHQRDWQGKKLGDYSLKRQDLHLPDSPVATTIALIDVLWLDDNGMIISGFEVEKSTSIYSGILRLQDLALSIKSQNCRLYLVAPDSREKEIKAQLLRPSFQKEKTLGSAMSYILFSDLTCDCDAMCKFGTDVRVLNPISRTVSANDLSTYQTSPFSGTSNT</sequence>
<comment type="caution">
    <text evidence="1">The sequence shown here is derived from an EMBL/GenBank/DDBJ whole genome shotgun (WGS) entry which is preliminary data.</text>
</comment>
<keyword evidence="2" id="KW-1185">Reference proteome</keyword>
<proteinExistence type="predicted"/>
<organism evidence="1 2">
    <name type="scientific">Sporolactobacillus laevolacticus DSM 442</name>
    <dbReference type="NCBI Taxonomy" id="1395513"/>
    <lineage>
        <taxon>Bacteria</taxon>
        <taxon>Bacillati</taxon>
        <taxon>Bacillota</taxon>
        <taxon>Bacilli</taxon>
        <taxon>Bacillales</taxon>
        <taxon>Sporolactobacillaceae</taxon>
        <taxon>Sporolactobacillus</taxon>
    </lineage>
</organism>
<gene>
    <name evidence="1" type="ORF">P343_07585</name>
</gene>
<name>V6IXB2_9BACL</name>
<dbReference type="AlphaFoldDB" id="V6IXB2"/>
<dbReference type="RefSeq" id="WP_023509791.1">
    <property type="nucleotide sequence ID" value="NZ_AWTC01000006.1"/>
</dbReference>
<dbReference type="OrthoDB" id="6807706at2"/>
<protein>
    <recommendedName>
        <fullName evidence="3">Type II restriction enzyme</fullName>
    </recommendedName>
</protein>
<dbReference type="STRING" id="1395513.P343_07585"/>
<evidence type="ECO:0000313" key="1">
    <source>
        <dbReference type="EMBL" id="EST12018.1"/>
    </source>
</evidence>
<evidence type="ECO:0000313" key="2">
    <source>
        <dbReference type="Proteomes" id="UP000018296"/>
    </source>
</evidence>
<reference evidence="1 2" key="1">
    <citation type="journal article" date="2013" name="Genome Announc.">
        <title>Genome Sequence of Sporolactobacillus laevolacticus DSM442, an Efficient Polymer-Grade D-Lactate Producer from Agricultural Waste Cottonseed as a Nitrogen Source.</title>
        <authorList>
            <person name="Wang H."/>
            <person name="Wang L."/>
            <person name="Ju J."/>
            <person name="Yu B."/>
            <person name="Ma Y."/>
        </authorList>
    </citation>
    <scope>NUCLEOTIDE SEQUENCE [LARGE SCALE GENOMIC DNA]</scope>
    <source>
        <strain evidence="1 2">DSM 442</strain>
    </source>
</reference>
<dbReference type="PATRIC" id="fig|1395513.3.peg.1543"/>
<accession>V6IXB2</accession>
<evidence type="ECO:0008006" key="3">
    <source>
        <dbReference type="Google" id="ProtNLM"/>
    </source>
</evidence>
<dbReference type="Proteomes" id="UP000018296">
    <property type="component" value="Unassembled WGS sequence"/>
</dbReference>
<dbReference type="eggNOG" id="ENOG502Z7V8">
    <property type="taxonomic scope" value="Bacteria"/>
</dbReference>